<evidence type="ECO:0000256" key="7">
    <source>
        <dbReference type="RuleBase" id="RU365065"/>
    </source>
</evidence>
<feature type="transmembrane region" description="Helical" evidence="7">
    <location>
        <begin position="367"/>
        <end position="387"/>
    </location>
</feature>
<evidence type="ECO:0000256" key="3">
    <source>
        <dbReference type="ARBA" id="ARBA00022448"/>
    </source>
</evidence>
<reference evidence="8 9" key="1">
    <citation type="journal article" date="2018" name="Genome Biol. Evol.">
        <title>Multiple Roots of Fruiting Body Formation in Amoebozoa.</title>
        <authorList>
            <person name="Hillmann F."/>
            <person name="Forbes G."/>
            <person name="Novohradska S."/>
            <person name="Ferling I."/>
            <person name="Riege K."/>
            <person name="Groth M."/>
            <person name="Westermann M."/>
            <person name="Marz M."/>
            <person name="Spaller T."/>
            <person name="Winckler T."/>
            <person name="Schaap P."/>
            <person name="Glockner G."/>
        </authorList>
    </citation>
    <scope>NUCLEOTIDE SEQUENCE [LARGE SCALE GENOMIC DNA]</scope>
    <source>
        <strain evidence="8 9">Jena</strain>
    </source>
</reference>
<dbReference type="GO" id="GO:0005381">
    <property type="term" value="F:iron ion transmembrane transporter activity"/>
    <property type="evidence" value="ECO:0007669"/>
    <property type="project" value="UniProtKB-UniRule"/>
</dbReference>
<dbReference type="PANTHER" id="PTHR11660">
    <property type="entry name" value="SOLUTE CARRIER FAMILY 40 MEMBER"/>
    <property type="match status" value="1"/>
</dbReference>
<feature type="transmembrane region" description="Helical" evidence="7">
    <location>
        <begin position="221"/>
        <end position="238"/>
    </location>
</feature>
<evidence type="ECO:0000256" key="6">
    <source>
        <dbReference type="ARBA" id="ARBA00023136"/>
    </source>
</evidence>
<protein>
    <recommendedName>
        <fullName evidence="7">Solute carrier family 40 member</fullName>
    </recommendedName>
</protein>
<name>A0A2P6NDD1_9EUKA</name>
<feature type="transmembrane region" description="Helical" evidence="7">
    <location>
        <begin position="438"/>
        <end position="463"/>
    </location>
</feature>
<dbReference type="InParanoid" id="A0A2P6NDD1"/>
<evidence type="ECO:0000313" key="8">
    <source>
        <dbReference type="EMBL" id="PRP81951.1"/>
    </source>
</evidence>
<feature type="transmembrane region" description="Helical" evidence="7">
    <location>
        <begin position="244"/>
        <end position="266"/>
    </location>
</feature>
<keyword evidence="4 7" id="KW-0812">Transmembrane</keyword>
<keyword evidence="3 7" id="KW-0813">Transport</keyword>
<feature type="transmembrane region" description="Helical" evidence="7">
    <location>
        <begin position="301"/>
        <end position="322"/>
    </location>
</feature>
<keyword evidence="9" id="KW-1185">Reference proteome</keyword>
<comment type="subcellular location">
    <subcellularLocation>
        <location evidence="1 7">Membrane</location>
        <topology evidence="1 7">Multi-pass membrane protein</topology>
    </subcellularLocation>
</comment>
<dbReference type="GO" id="GO:0016020">
    <property type="term" value="C:membrane"/>
    <property type="evidence" value="ECO:0007669"/>
    <property type="project" value="UniProtKB-SubCell"/>
</dbReference>
<dbReference type="InterPro" id="IPR009716">
    <property type="entry name" value="Ferroportin-1"/>
</dbReference>
<evidence type="ECO:0000256" key="4">
    <source>
        <dbReference type="ARBA" id="ARBA00022692"/>
    </source>
</evidence>
<feature type="transmembrane region" description="Helical" evidence="7">
    <location>
        <begin position="407"/>
        <end position="426"/>
    </location>
</feature>
<feature type="transmembrane region" description="Helical" evidence="7">
    <location>
        <begin position="167"/>
        <end position="186"/>
    </location>
</feature>
<dbReference type="FunCoup" id="A0A2P6NDD1">
    <property type="interactions" value="3"/>
</dbReference>
<evidence type="ECO:0000256" key="5">
    <source>
        <dbReference type="ARBA" id="ARBA00022989"/>
    </source>
</evidence>
<dbReference type="PANTHER" id="PTHR11660:SF57">
    <property type="entry name" value="SOLUTE CARRIER FAMILY 40 MEMBER"/>
    <property type="match status" value="1"/>
</dbReference>
<comment type="similarity">
    <text evidence="2 7">Belongs to the ferroportin (FP) (TC 2.A.100) family. SLC40A subfamily.</text>
</comment>
<comment type="caution">
    <text evidence="8">The sequence shown here is derived from an EMBL/GenBank/DDBJ whole genome shotgun (WGS) entry which is preliminary data.</text>
</comment>
<dbReference type="Pfam" id="PF06963">
    <property type="entry name" value="FPN1"/>
    <property type="match status" value="1"/>
</dbReference>
<evidence type="ECO:0000256" key="2">
    <source>
        <dbReference type="ARBA" id="ARBA00006279"/>
    </source>
</evidence>
<evidence type="ECO:0000313" key="9">
    <source>
        <dbReference type="Proteomes" id="UP000241769"/>
    </source>
</evidence>
<accession>A0A2P6NDD1</accession>
<keyword evidence="5 7" id="KW-1133">Transmembrane helix</keyword>
<gene>
    <name evidence="8" type="ORF">PROFUN_10523</name>
</gene>
<dbReference type="EMBL" id="MDYQ01000113">
    <property type="protein sequence ID" value="PRP81951.1"/>
    <property type="molecule type" value="Genomic_DNA"/>
</dbReference>
<dbReference type="AlphaFoldDB" id="A0A2P6NDD1"/>
<dbReference type="SUPFAM" id="SSF103473">
    <property type="entry name" value="MFS general substrate transporter"/>
    <property type="match status" value="1"/>
</dbReference>
<dbReference type="InterPro" id="IPR036259">
    <property type="entry name" value="MFS_trans_sf"/>
</dbReference>
<feature type="transmembrane region" description="Helical" evidence="7">
    <location>
        <begin position="131"/>
        <end position="155"/>
    </location>
</feature>
<feature type="transmembrane region" description="Helical" evidence="7">
    <location>
        <begin position="469"/>
        <end position="492"/>
    </location>
</feature>
<feature type="transmembrane region" description="Helical" evidence="7">
    <location>
        <begin position="334"/>
        <end position="355"/>
    </location>
</feature>
<comment type="function">
    <text evidence="7">May be involved in iron transport and iron homeostasis.</text>
</comment>
<organism evidence="8 9">
    <name type="scientific">Planoprotostelium fungivorum</name>
    <dbReference type="NCBI Taxonomy" id="1890364"/>
    <lineage>
        <taxon>Eukaryota</taxon>
        <taxon>Amoebozoa</taxon>
        <taxon>Evosea</taxon>
        <taxon>Variosea</taxon>
        <taxon>Cavosteliida</taxon>
        <taxon>Cavosteliaceae</taxon>
        <taxon>Planoprotostelium</taxon>
    </lineage>
</organism>
<feature type="transmembrane region" description="Helical" evidence="7">
    <location>
        <begin position="84"/>
        <end position="110"/>
    </location>
</feature>
<dbReference type="STRING" id="1890364.A0A2P6NDD1"/>
<evidence type="ECO:0000256" key="1">
    <source>
        <dbReference type="ARBA" id="ARBA00004141"/>
    </source>
</evidence>
<sequence length="503" mass="55453">MPNDVEEEAPENTIEIEEIPLVTNDALRVVDNGDPSTQNDEVETEDVTVSLRTLYLAQLLSTWGDQCSIYTTALAFTYIFSETWLPGVLFTLMGQLTNFLLGSTVGSWVDRSPRLSGPHKSSPITTISPTLVIRASLIGQNSAVVAVSIFQYLLFQYRDTFPPWHEWHFSLTYVGLLIAGCTSALFSMSRDIAVSRDWLVVVAQDRNTLTSANAVMKRINLVSKVAAPVGISVLLEYVGASQTVLILAAWNAISVIPEYLLLSIVYDREPKLAERQVDEKKKRQNPIVSLYQGWKTYSKQLVLGSSISYILLFMNGATPGSLTNSYLRFRGVDVLAIGIFQGIGAVVGLGATFATPSSIRRFGLAKTALAGIWLQHLLVLIAILSFWAQSLCREGQSVCLDATIYSFQLFIVLSRLGLWSFDICHVQIMQEGVDKENIGVVSGVEYSLTNLAFTVILAAGTVFNEPSTYIYVLGISYAAILTAGIVHTLWFYHKSKEALTERC</sequence>
<dbReference type="Proteomes" id="UP000241769">
    <property type="component" value="Unassembled WGS sequence"/>
</dbReference>
<proteinExistence type="inferred from homology"/>
<keyword evidence="6 7" id="KW-0472">Membrane</keyword>
<dbReference type="OrthoDB" id="648861at2759"/>
<keyword evidence="7" id="KW-0406">Ion transport</keyword>